<evidence type="ECO:0000259" key="6">
    <source>
        <dbReference type="Pfam" id="PF07291"/>
    </source>
</evidence>
<dbReference type="OrthoDB" id="9809429at2"/>
<sequence>MPKRILIKTIAECCRVLLGGTLIFSGTVKAIDPMGTAIKIGEYLASFGMEYGKWFELLLSFNIIAVEFMLGVCMLTAVYRKLTTLGVLIFMSFMTPLTLYLAVFNPVPDCGCFGDAWIITNWQTFYKNLVLLAAAVFAWMYYKQLTSFYTYRSYWFVGLFSYLFCLGFCYWNYNHLPITDFRPYKVGANIPKLMEVPPDAPQDEYVFIYQKNGETKEFKLEDVPADDSTWTYVDARLVKQGFVPKVSSFGLFNEQGENVADELFTRPGIVMLLVAYRLEEASDKHIDEINHAYDYAMEHKLTFYGVTGSSDGHIAEWVKHTGADYPFLTADEVLLKTIIRSNPGMVLLREGTILAKWHHNDIPGEDELDTVINGYLNDNRMENRTDHNPWLSVIAAFVLPLLLVWIYDYLRNRRYRGIKNTYN</sequence>
<dbReference type="EMBL" id="FMMM01000070">
    <property type="protein sequence ID" value="SCQ23635.1"/>
    <property type="molecule type" value="Genomic_DNA"/>
</dbReference>
<evidence type="ECO:0000256" key="1">
    <source>
        <dbReference type="ARBA" id="ARBA00004141"/>
    </source>
</evidence>
<dbReference type="Pfam" id="PF07291">
    <property type="entry name" value="MauE"/>
    <property type="match status" value="1"/>
</dbReference>
<keyword evidence="2 5" id="KW-0812">Transmembrane</keyword>
<dbReference type="GO" id="GO:0030416">
    <property type="term" value="P:methylamine metabolic process"/>
    <property type="evidence" value="ECO:0007669"/>
    <property type="project" value="InterPro"/>
</dbReference>
<dbReference type="RefSeq" id="WP_060828169.1">
    <property type="nucleotide sequence ID" value="NZ_CAUTZR010000009.1"/>
</dbReference>
<feature type="domain" description="Methylamine utilisation protein MauE" evidence="6">
    <location>
        <begin position="8"/>
        <end position="140"/>
    </location>
</feature>
<dbReference type="NCBIfam" id="NF045576">
    <property type="entry name" value="BT_3928_fam"/>
    <property type="match status" value="1"/>
</dbReference>
<reference evidence="7 8" key="1">
    <citation type="submission" date="2016-09" db="EMBL/GenBank/DDBJ databases">
        <authorList>
            <person name="Capua I."/>
            <person name="De Benedictis P."/>
            <person name="Joannis T."/>
            <person name="Lombin L.H."/>
            <person name="Cattoli G."/>
        </authorList>
    </citation>
    <scope>NUCLEOTIDE SEQUENCE [LARGE SCALE GENOMIC DNA]</scope>
    <source>
        <strain evidence="7 8">UB20</strain>
    </source>
</reference>
<evidence type="ECO:0000256" key="2">
    <source>
        <dbReference type="ARBA" id="ARBA00022692"/>
    </source>
</evidence>
<feature type="transmembrane region" description="Helical" evidence="5">
    <location>
        <begin position="390"/>
        <end position="410"/>
    </location>
</feature>
<accession>A0A1D3UU73</accession>
<feature type="transmembrane region" description="Helical" evidence="5">
    <location>
        <begin position="85"/>
        <end position="104"/>
    </location>
</feature>
<keyword evidence="3 5" id="KW-1133">Transmembrane helix</keyword>
<comment type="subcellular location">
    <subcellularLocation>
        <location evidence="1">Membrane</location>
        <topology evidence="1">Multi-pass membrane protein</topology>
    </subcellularLocation>
</comment>
<evidence type="ECO:0000256" key="4">
    <source>
        <dbReference type="ARBA" id="ARBA00023136"/>
    </source>
</evidence>
<evidence type="ECO:0000256" key="3">
    <source>
        <dbReference type="ARBA" id="ARBA00022989"/>
    </source>
</evidence>
<organism evidence="7 8">
    <name type="scientific">Tannerella forsythia</name>
    <name type="common">Bacteroides forsythus</name>
    <dbReference type="NCBI Taxonomy" id="28112"/>
    <lineage>
        <taxon>Bacteria</taxon>
        <taxon>Pseudomonadati</taxon>
        <taxon>Bacteroidota</taxon>
        <taxon>Bacteroidia</taxon>
        <taxon>Bacteroidales</taxon>
        <taxon>Tannerellaceae</taxon>
        <taxon>Tannerella</taxon>
    </lineage>
</organism>
<protein>
    <recommendedName>
        <fullName evidence="6">Methylamine utilisation protein MauE domain-containing protein</fullName>
    </recommendedName>
</protein>
<evidence type="ECO:0000256" key="5">
    <source>
        <dbReference type="SAM" id="Phobius"/>
    </source>
</evidence>
<keyword evidence="4 5" id="KW-0472">Membrane</keyword>
<feature type="transmembrane region" description="Helical" evidence="5">
    <location>
        <begin position="124"/>
        <end position="142"/>
    </location>
</feature>
<feature type="transmembrane region" description="Helical" evidence="5">
    <location>
        <begin position="154"/>
        <end position="173"/>
    </location>
</feature>
<dbReference type="GO" id="GO:0016020">
    <property type="term" value="C:membrane"/>
    <property type="evidence" value="ECO:0007669"/>
    <property type="project" value="UniProtKB-SubCell"/>
</dbReference>
<name>A0A1D3UU73_TANFO</name>
<dbReference type="InterPro" id="IPR009908">
    <property type="entry name" value="Methylamine_util_MauE"/>
</dbReference>
<proteinExistence type="predicted"/>
<evidence type="ECO:0000313" key="7">
    <source>
        <dbReference type="EMBL" id="SCQ23635.1"/>
    </source>
</evidence>
<feature type="transmembrane region" description="Helical" evidence="5">
    <location>
        <begin position="54"/>
        <end position="78"/>
    </location>
</feature>
<dbReference type="Proteomes" id="UP000182057">
    <property type="component" value="Unassembled WGS sequence"/>
</dbReference>
<gene>
    <name evidence="7" type="ORF">TFUB20_02132</name>
</gene>
<evidence type="ECO:0000313" key="8">
    <source>
        <dbReference type="Proteomes" id="UP000182057"/>
    </source>
</evidence>
<dbReference type="AlphaFoldDB" id="A0A1D3UU73"/>